<dbReference type="EMBL" id="CP109114">
    <property type="protein sequence ID" value="WSC15377.1"/>
    <property type="molecule type" value="Genomic_DNA"/>
</dbReference>
<accession>A0ABZ1G691</accession>
<protein>
    <recommendedName>
        <fullName evidence="3">N-acetylmuramoyl-L-alanine amidase</fullName>
    </recommendedName>
</protein>
<gene>
    <name evidence="1" type="ORF">OIE64_22770</name>
</gene>
<evidence type="ECO:0000313" key="2">
    <source>
        <dbReference type="Proteomes" id="UP001330827"/>
    </source>
</evidence>
<sequence>MLVTAVVAAVVVLVTPSGGGDSDKDRPQHARPRDGVDLAARIDEFTHDTIRRSAFHPPTALDRHTISDGVGLYLDGRHKDAARLLAEVDFGVATFTDTATGRRFAEIADRARESARGWGRVYIDLSRPAATWSVQIPHPVADTDSEKLGVGAWRATPGGVMVLAGANRRAGEGGAADVAHRRDTVFHAVCAELVAHRLPGIQLHGYADSTEPDYDVIVSTGKGDHGRAWGEGLATALRREGFEVCRVWVRRCSLEGRTNVQGRAAATAELPFLHVEFSRTVRSSPRRTADAVTAIGKAARYTAQSAGGARAVWSAR</sequence>
<proteinExistence type="predicted"/>
<dbReference type="Proteomes" id="UP001330827">
    <property type="component" value="Chromosome"/>
</dbReference>
<evidence type="ECO:0000313" key="1">
    <source>
        <dbReference type="EMBL" id="WSC15377.1"/>
    </source>
</evidence>
<keyword evidence="2" id="KW-1185">Reference proteome</keyword>
<name>A0ABZ1G691_9ACTN</name>
<reference evidence="1 2" key="1">
    <citation type="submission" date="2022-10" db="EMBL/GenBank/DDBJ databases">
        <title>The complete genomes of actinobacterial strains from the NBC collection.</title>
        <authorList>
            <person name="Joergensen T.S."/>
            <person name="Alvarez Arevalo M."/>
            <person name="Sterndorff E.B."/>
            <person name="Faurdal D."/>
            <person name="Vuksanovic O."/>
            <person name="Mourched A.-S."/>
            <person name="Charusanti P."/>
            <person name="Shaw S."/>
            <person name="Blin K."/>
            <person name="Weber T."/>
        </authorList>
    </citation>
    <scope>NUCLEOTIDE SEQUENCE [LARGE SCALE GENOMIC DNA]</scope>
    <source>
        <strain evidence="1 2">NBC 01769</strain>
    </source>
</reference>
<evidence type="ECO:0008006" key="3">
    <source>
        <dbReference type="Google" id="ProtNLM"/>
    </source>
</evidence>
<dbReference type="RefSeq" id="WP_145763898.1">
    <property type="nucleotide sequence ID" value="NZ_CP109114.1"/>
</dbReference>
<organism evidence="1 2">
    <name type="scientific">Streptomyces brevispora</name>
    <dbReference type="NCBI Taxonomy" id="887462"/>
    <lineage>
        <taxon>Bacteria</taxon>
        <taxon>Bacillati</taxon>
        <taxon>Actinomycetota</taxon>
        <taxon>Actinomycetes</taxon>
        <taxon>Kitasatosporales</taxon>
        <taxon>Streptomycetaceae</taxon>
        <taxon>Streptomyces</taxon>
    </lineage>
</organism>